<dbReference type="EC" id="2.7.13.3" evidence="2"/>
<dbReference type="EMBL" id="JXXE01000633">
    <property type="protein sequence ID" value="KIZ35289.1"/>
    <property type="molecule type" value="Genomic_DNA"/>
</dbReference>
<dbReference type="Gene3D" id="3.30.565.10">
    <property type="entry name" value="Histidine kinase-like ATPase, C-terminal domain"/>
    <property type="match status" value="1"/>
</dbReference>
<keyword evidence="5" id="KW-0547">Nucleotide-binding</keyword>
<keyword evidence="7" id="KW-0067">ATP-binding</keyword>
<dbReference type="GO" id="GO:0004673">
    <property type="term" value="F:protein histidine kinase activity"/>
    <property type="evidence" value="ECO:0007669"/>
    <property type="project" value="UniProtKB-EC"/>
</dbReference>
<evidence type="ECO:0000256" key="5">
    <source>
        <dbReference type="ARBA" id="ARBA00022741"/>
    </source>
</evidence>
<accession>A0A0D7E349</accession>
<evidence type="ECO:0000256" key="2">
    <source>
        <dbReference type="ARBA" id="ARBA00012438"/>
    </source>
</evidence>
<dbReference type="PATRIC" id="fig|1076.23.peg.1640"/>
<feature type="domain" description="Signal transduction histidine kinase HWE region" evidence="9">
    <location>
        <begin position="184"/>
        <end position="264"/>
    </location>
</feature>
<dbReference type="SMART" id="SM00065">
    <property type="entry name" value="GAF"/>
    <property type="match status" value="1"/>
</dbReference>
<dbReference type="InterPro" id="IPR036890">
    <property type="entry name" value="HATPase_C_sf"/>
</dbReference>
<dbReference type="SMART" id="SM00911">
    <property type="entry name" value="HWE_HK"/>
    <property type="match status" value="1"/>
</dbReference>
<evidence type="ECO:0000259" key="9">
    <source>
        <dbReference type="SMART" id="SM00911"/>
    </source>
</evidence>
<evidence type="ECO:0000256" key="3">
    <source>
        <dbReference type="ARBA" id="ARBA00022553"/>
    </source>
</evidence>
<sequence>MQSPADELQDSGRLAALAETGLLDSAAEETFDRLTRMVSKLLGVPVALVSLVDDDRQFFKSQHGLQEPYSTSRETPLSHSFCQHVVIGRAPLVVSDAENDPRVCDNLAIPDLGVKAYLGVPLTLPSGHVIGSLCAVDTRPHPWSDADLKWMTDIADIVMNEISLRREIAQRQLAEQSQALLIDELHHRVKNTLATVQALIRLNLAAAPTLEAFRDTIGARIASLAKTHSLLKLKHWRVIAFRDLLNSELEAYQRQQHVVFDGPDFDMPAERATILGMVIHELATNAAKYGALSAPGGHIDIHWSVAPVAGQASATITLTWRESGGPLVAQQRQMGFGSSLIERLIAQLRGTASFDFATTGLIFRASVNLPVIS</sequence>
<proteinExistence type="predicted"/>
<dbReference type="InterPro" id="IPR029016">
    <property type="entry name" value="GAF-like_dom_sf"/>
</dbReference>
<evidence type="ECO:0000256" key="4">
    <source>
        <dbReference type="ARBA" id="ARBA00022679"/>
    </source>
</evidence>
<name>A0A0D7E349_RHOPL</name>
<dbReference type="PANTHER" id="PTHR41523:SF8">
    <property type="entry name" value="ETHYLENE RESPONSE SENSOR PROTEIN"/>
    <property type="match status" value="1"/>
</dbReference>
<evidence type="ECO:0000313" key="10">
    <source>
        <dbReference type="EMBL" id="KIZ35289.1"/>
    </source>
</evidence>
<organism evidence="10 11">
    <name type="scientific">Rhodopseudomonas palustris</name>
    <dbReference type="NCBI Taxonomy" id="1076"/>
    <lineage>
        <taxon>Bacteria</taxon>
        <taxon>Pseudomonadati</taxon>
        <taxon>Pseudomonadota</taxon>
        <taxon>Alphaproteobacteria</taxon>
        <taxon>Hyphomicrobiales</taxon>
        <taxon>Nitrobacteraceae</taxon>
        <taxon>Rhodopseudomonas</taxon>
    </lineage>
</organism>
<evidence type="ECO:0000259" key="8">
    <source>
        <dbReference type="SMART" id="SM00065"/>
    </source>
</evidence>
<keyword evidence="6" id="KW-0418">Kinase</keyword>
<dbReference type="InterPro" id="IPR011102">
    <property type="entry name" value="Sig_transdc_His_kinase_HWE"/>
</dbReference>
<protein>
    <recommendedName>
        <fullName evidence="2">histidine kinase</fullName>
        <ecNumber evidence="2">2.7.13.3</ecNumber>
    </recommendedName>
</protein>
<feature type="domain" description="GAF" evidence="8">
    <location>
        <begin position="26"/>
        <end position="172"/>
    </location>
</feature>
<dbReference type="SUPFAM" id="SSF55874">
    <property type="entry name" value="ATPase domain of HSP90 chaperone/DNA topoisomerase II/histidine kinase"/>
    <property type="match status" value="1"/>
</dbReference>
<evidence type="ECO:0000313" key="11">
    <source>
        <dbReference type="Proteomes" id="UP000032515"/>
    </source>
</evidence>
<evidence type="ECO:0000256" key="6">
    <source>
        <dbReference type="ARBA" id="ARBA00022777"/>
    </source>
</evidence>
<evidence type="ECO:0000256" key="1">
    <source>
        <dbReference type="ARBA" id="ARBA00000085"/>
    </source>
</evidence>
<comment type="catalytic activity">
    <reaction evidence="1">
        <text>ATP + protein L-histidine = ADP + protein N-phospho-L-histidine.</text>
        <dbReference type="EC" id="2.7.13.3"/>
    </reaction>
</comment>
<dbReference type="InterPro" id="IPR003018">
    <property type="entry name" value="GAF"/>
</dbReference>
<dbReference type="PANTHER" id="PTHR41523">
    <property type="entry name" value="TWO-COMPONENT SYSTEM SENSOR PROTEIN"/>
    <property type="match status" value="1"/>
</dbReference>
<keyword evidence="3" id="KW-0597">Phosphoprotein</keyword>
<dbReference type="Pfam" id="PF01590">
    <property type="entry name" value="GAF"/>
    <property type="match status" value="1"/>
</dbReference>
<comment type="caution">
    <text evidence="10">The sequence shown here is derived from an EMBL/GenBank/DDBJ whole genome shotgun (WGS) entry which is preliminary data.</text>
</comment>
<dbReference type="GO" id="GO:0005524">
    <property type="term" value="F:ATP binding"/>
    <property type="evidence" value="ECO:0007669"/>
    <property type="project" value="UniProtKB-KW"/>
</dbReference>
<dbReference type="AlphaFoldDB" id="A0A0D7E349"/>
<dbReference type="Gene3D" id="3.30.450.40">
    <property type="match status" value="1"/>
</dbReference>
<dbReference type="Proteomes" id="UP000032515">
    <property type="component" value="Unassembled WGS sequence"/>
</dbReference>
<dbReference type="Pfam" id="PF07536">
    <property type="entry name" value="HWE_HK"/>
    <property type="match status" value="1"/>
</dbReference>
<keyword evidence="4" id="KW-0808">Transferase</keyword>
<dbReference type="SUPFAM" id="SSF55781">
    <property type="entry name" value="GAF domain-like"/>
    <property type="match status" value="1"/>
</dbReference>
<evidence type="ECO:0000256" key="7">
    <source>
        <dbReference type="ARBA" id="ARBA00022840"/>
    </source>
</evidence>
<gene>
    <name evidence="10" type="ORF">OO17_25905</name>
</gene>
<reference evidence="10 11" key="1">
    <citation type="submission" date="2014-11" db="EMBL/GenBank/DDBJ databases">
        <title>Genomics and ecophysiology of heterotrophic nitrogen fixing bacteria isolated from estuarine surface water.</title>
        <authorList>
            <person name="Bentzon-Tilia M."/>
            <person name="Severin I."/>
            <person name="Hansen L.H."/>
            <person name="Riemann L."/>
        </authorList>
    </citation>
    <scope>NUCLEOTIDE SEQUENCE [LARGE SCALE GENOMIC DNA]</scope>
    <source>
        <strain evidence="10 11">BAL398</strain>
    </source>
</reference>